<proteinExistence type="predicted"/>
<sequence>MELIEYNLNNFSEHPLWLKIAVLVLVPELMLSAGLTYTVSSFPVSKFELPVLHSVRCAALLQRIKQQFLGLTSNVCLRFSLLVNGYTMHYSSLHDQRVHLQNQGHHYWDPCAGNGCGLD</sequence>
<accession>A0A7C9A6J5</accession>
<dbReference type="AlphaFoldDB" id="A0A7C9A6J5"/>
<evidence type="ECO:0000313" key="1">
    <source>
        <dbReference type="EMBL" id="MBA4659836.1"/>
    </source>
</evidence>
<reference evidence="1" key="1">
    <citation type="journal article" date="2013" name="J. Plant Res.">
        <title>Effect of fungi and light on seed germination of three Opuntia species from semiarid lands of central Mexico.</title>
        <authorList>
            <person name="Delgado-Sanchez P."/>
            <person name="Jimenez-Bremont J.F."/>
            <person name="Guerrero-Gonzalez Mde L."/>
            <person name="Flores J."/>
        </authorList>
    </citation>
    <scope>NUCLEOTIDE SEQUENCE</scope>
    <source>
        <tissue evidence="1">Cladode</tissue>
    </source>
</reference>
<organism evidence="1">
    <name type="scientific">Opuntia streptacantha</name>
    <name type="common">Prickly pear cactus</name>
    <name type="synonym">Opuntia cardona</name>
    <dbReference type="NCBI Taxonomy" id="393608"/>
    <lineage>
        <taxon>Eukaryota</taxon>
        <taxon>Viridiplantae</taxon>
        <taxon>Streptophyta</taxon>
        <taxon>Embryophyta</taxon>
        <taxon>Tracheophyta</taxon>
        <taxon>Spermatophyta</taxon>
        <taxon>Magnoliopsida</taxon>
        <taxon>eudicotyledons</taxon>
        <taxon>Gunneridae</taxon>
        <taxon>Pentapetalae</taxon>
        <taxon>Caryophyllales</taxon>
        <taxon>Cactineae</taxon>
        <taxon>Cactaceae</taxon>
        <taxon>Opuntioideae</taxon>
        <taxon>Opuntia</taxon>
    </lineage>
</organism>
<reference evidence="1" key="2">
    <citation type="submission" date="2020-07" db="EMBL/GenBank/DDBJ databases">
        <authorList>
            <person name="Vera ALvarez R."/>
            <person name="Arias-Moreno D.M."/>
            <person name="Jimenez-Jacinto V."/>
            <person name="Jimenez-Bremont J.F."/>
            <person name="Swaminathan K."/>
            <person name="Moose S.P."/>
            <person name="Guerrero-Gonzalez M.L."/>
            <person name="Marino-Ramirez L."/>
            <person name="Landsman D."/>
            <person name="Rodriguez-Kessler M."/>
            <person name="Delgado-Sanchez P."/>
        </authorList>
    </citation>
    <scope>NUCLEOTIDE SEQUENCE</scope>
    <source>
        <tissue evidence="1">Cladode</tissue>
    </source>
</reference>
<protein>
    <submittedName>
        <fullName evidence="1">Uncharacterized protein</fullName>
    </submittedName>
</protein>
<name>A0A7C9A6J5_OPUST</name>
<dbReference type="EMBL" id="GISG01205251">
    <property type="protein sequence ID" value="MBA4659836.1"/>
    <property type="molecule type" value="Transcribed_RNA"/>
</dbReference>